<accession>A0A0A9DMK3</accession>
<protein>
    <submittedName>
        <fullName evidence="1">Uncharacterized protein</fullName>
    </submittedName>
</protein>
<evidence type="ECO:0000313" key="1">
    <source>
        <dbReference type="EMBL" id="JAD87913.1"/>
    </source>
</evidence>
<reference evidence="1" key="1">
    <citation type="submission" date="2014-09" db="EMBL/GenBank/DDBJ databases">
        <authorList>
            <person name="Magalhaes I.L.F."/>
            <person name="Oliveira U."/>
            <person name="Santos F.R."/>
            <person name="Vidigal T.H.D.A."/>
            <person name="Brescovit A.D."/>
            <person name="Santos A.J."/>
        </authorList>
    </citation>
    <scope>NUCLEOTIDE SEQUENCE</scope>
    <source>
        <tissue evidence="1">Shoot tissue taken approximately 20 cm above the soil surface</tissue>
    </source>
</reference>
<name>A0A0A9DMK3_ARUDO</name>
<reference evidence="1" key="2">
    <citation type="journal article" date="2015" name="Data Brief">
        <title>Shoot transcriptome of the giant reed, Arundo donax.</title>
        <authorList>
            <person name="Barrero R.A."/>
            <person name="Guerrero F.D."/>
            <person name="Moolhuijzen P."/>
            <person name="Goolsby J.A."/>
            <person name="Tidwell J."/>
            <person name="Bellgard S.E."/>
            <person name="Bellgard M.I."/>
        </authorList>
    </citation>
    <scope>NUCLEOTIDE SEQUENCE</scope>
    <source>
        <tissue evidence="1">Shoot tissue taken approximately 20 cm above the soil surface</tissue>
    </source>
</reference>
<organism evidence="1">
    <name type="scientific">Arundo donax</name>
    <name type="common">Giant reed</name>
    <name type="synonym">Donax arundinaceus</name>
    <dbReference type="NCBI Taxonomy" id="35708"/>
    <lineage>
        <taxon>Eukaryota</taxon>
        <taxon>Viridiplantae</taxon>
        <taxon>Streptophyta</taxon>
        <taxon>Embryophyta</taxon>
        <taxon>Tracheophyta</taxon>
        <taxon>Spermatophyta</taxon>
        <taxon>Magnoliopsida</taxon>
        <taxon>Liliopsida</taxon>
        <taxon>Poales</taxon>
        <taxon>Poaceae</taxon>
        <taxon>PACMAD clade</taxon>
        <taxon>Arundinoideae</taxon>
        <taxon>Arundineae</taxon>
        <taxon>Arundo</taxon>
    </lineage>
</organism>
<dbReference type="EMBL" id="GBRH01209982">
    <property type="protein sequence ID" value="JAD87913.1"/>
    <property type="molecule type" value="Transcribed_RNA"/>
</dbReference>
<dbReference type="AlphaFoldDB" id="A0A0A9DMK3"/>
<proteinExistence type="predicted"/>
<sequence>MICLHLRLLSTFSVGFVAMVLLSKFNIQAISINGSYLYIDMWIIWSANRDSSLLAKKKVFLLLVFLL</sequence>